<dbReference type="Proteomes" id="UP000036367">
    <property type="component" value="Unassembled WGS sequence"/>
</dbReference>
<keyword evidence="2" id="KW-1185">Reference proteome</keyword>
<name>A0A0J1B9W6_RHOIS</name>
<dbReference type="AlphaFoldDB" id="A0A0J1B9W6"/>
<protein>
    <submittedName>
        <fullName evidence="1">Uncharacterized protein</fullName>
    </submittedName>
</protein>
<sequence length="40" mass="4645">MGFQPKVNRRHPGPQVAERRQLFAARRQAIPISRARAMVF</sequence>
<dbReference type="EMBL" id="LECT01000038">
    <property type="protein sequence ID" value="KLU03266.1"/>
    <property type="molecule type" value="Genomic_DNA"/>
</dbReference>
<reference evidence="1" key="1">
    <citation type="submission" date="2015-05" db="EMBL/GenBank/DDBJ databases">
        <title>Permanent draft genome of Rhodopirellula islandicus K833.</title>
        <authorList>
            <person name="Kizina J."/>
            <person name="Richter M."/>
            <person name="Glockner F.O."/>
            <person name="Harder J."/>
        </authorList>
    </citation>
    <scope>NUCLEOTIDE SEQUENCE [LARGE SCALE GENOMIC DNA]</scope>
    <source>
        <strain evidence="1">K833</strain>
    </source>
</reference>
<organism evidence="1 2">
    <name type="scientific">Rhodopirellula islandica</name>
    <dbReference type="NCBI Taxonomy" id="595434"/>
    <lineage>
        <taxon>Bacteria</taxon>
        <taxon>Pseudomonadati</taxon>
        <taxon>Planctomycetota</taxon>
        <taxon>Planctomycetia</taxon>
        <taxon>Pirellulales</taxon>
        <taxon>Pirellulaceae</taxon>
        <taxon>Rhodopirellula</taxon>
    </lineage>
</organism>
<proteinExistence type="predicted"/>
<accession>A0A0J1B9W6</accession>
<evidence type="ECO:0000313" key="2">
    <source>
        <dbReference type="Proteomes" id="UP000036367"/>
    </source>
</evidence>
<dbReference type="STRING" id="595434.RISK_004578"/>
<gene>
    <name evidence="1" type="ORF">RISK_004578</name>
</gene>
<dbReference type="PATRIC" id="fig|595434.4.peg.4351"/>
<evidence type="ECO:0000313" key="1">
    <source>
        <dbReference type="EMBL" id="KLU03266.1"/>
    </source>
</evidence>
<comment type="caution">
    <text evidence="1">The sequence shown here is derived from an EMBL/GenBank/DDBJ whole genome shotgun (WGS) entry which is preliminary data.</text>
</comment>